<evidence type="ECO:0000256" key="1">
    <source>
        <dbReference type="ARBA" id="ARBA00001971"/>
    </source>
</evidence>
<comment type="similarity">
    <text evidence="3">Belongs to the cytochrome P450 family.</text>
</comment>
<dbReference type="CDD" id="cd02652">
    <property type="entry name" value="nuc_hydro_2"/>
    <property type="match status" value="1"/>
</dbReference>
<comment type="cofactor">
    <cofactor evidence="1 7">
        <name>heme</name>
        <dbReference type="ChEBI" id="CHEBI:30413"/>
    </cofactor>
</comment>
<dbReference type="InterPro" id="IPR001910">
    <property type="entry name" value="Inosine/uridine_hydrolase_dom"/>
</dbReference>
<feature type="domain" description="Inosine/uridine-preferring nucleoside hydrolase" evidence="9">
    <location>
        <begin position="623"/>
        <end position="867"/>
    </location>
</feature>
<dbReference type="SUPFAM" id="SSF53590">
    <property type="entry name" value="Nucleoside hydrolase"/>
    <property type="match status" value="1"/>
</dbReference>
<evidence type="ECO:0000313" key="10">
    <source>
        <dbReference type="EMBL" id="KAK1495521.1"/>
    </source>
</evidence>
<comment type="similarity">
    <text evidence="2">Belongs to the IUNH family.</text>
</comment>
<keyword evidence="5 7" id="KW-0408">Iron</keyword>
<evidence type="ECO:0000259" key="9">
    <source>
        <dbReference type="Pfam" id="PF01156"/>
    </source>
</evidence>
<dbReference type="GO" id="GO:0016705">
    <property type="term" value="F:oxidoreductase activity, acting on paired donors, with incorporation or reduction of molecular oxygen"/>
    <property type="evidence" value="ECO:0007669"/>
    <property type="project" value="InterPro"/>
</dbReference>
<dbReference type="Gene3D" id="1.10.630.10">
    <property type="entry name" value="Cytochrome P450"/>
    <property type="match status" value="1"/>
</dbReference>
<evidence type="ECO:0000256" key="3">
    <source>
        <dbReference type="ARBA" id="ARBA00010617"/>
    </source>
</evidence>
<evidence type="ECO:0000256" key="8">
    <source>
        <dbReference type="SAM" id="Phobius"/>
    </source>
</evidence>
<keyword evidence="11" id="KW-1185">Reference proteome</keyword>
<keyword evidence="8" id="KW-0812">Transmembrane</keyword>
<dbReference type="GO" id="GO:0020037">
    <property type="term" value="F:heme binding"/>
    <property type="evidence" value="ECO:0007669"/>
    <property type="project" value="InterPro"/>
</dbReference>
<dbReference type="SUPFAM" id="SSF48264">
    <property type="entry name" value="Cytochrome P450"/>
    <property type="match status" value="1"/>
</dbReference>
<reference evidence="10" key="1">
    <citation type="submission" date="2016-11" db="EMBL/GenBank/DDBJ databases">
        <title>The genome sequence of Colletotrichum cuscutae.</title>
        <authorList>
            <person name="Baroncelli R."/>
        </authorList>
    </citation>
    <scope>NUCLEOTIDE SEQUENCE</scope>
    <source>
        <strain evidence="10">IMI 304802</strain>
    </source>
</reference>
<dbReference type="Gene3D" id="3.90.245.10">
    <property type="entry name" value="Ribonucleoside hydrolase-like"/>
    <property type="match status" value="1"/>
</dbReference>
<gene>
    <name evidence="10" type="ORF">CCUS01_13402</name>
</gene>
<feature type="transmembrane region" description="Helical" evidence="8">
    <location>
        <begin position="59"/>
        <end position="79"/>
    </location>
</feature>
<dbReference type="PRINTS" id="PR00465">
    <property type="entry name" value="EP450IV"/>
</dbReference>
<dbReference type="InterPro" id="IPR002403">
    <property type="entry name" value="Cyt_P450_E_grp-IV"/>
</dbReference>
<keyword evidence="6" id="KW-0503">Monooxygenase</keyword>
<feature type="transmembrane region" description="Helical" evidence="8">
    <location>
        <begin position="20"/>
        <end position="39"/>
    </location>
</feature>
<evidence type="ECO:0000256" key="2">
    <source>
        <dbReference type="ARBA" id="ARBA00009176"/>
    </source>
</evidence>
<accession>A0AAI9YBT5</accession>
<dbReference type="PANTHER" id="PTHR43264">
    <property type="match status" value="1"/>
</dbReference>
<dbReference type="EMBL" id="MPDP01000015">
    <property type="protein sequence ID" value="KAK1495521.1"/>
    <property type="molecule type" value="Genomic_DNA"/>
</dbReference>
<dbReference type="GO" id="GO:0016799">
    <property type="term" value="F:hydrolase activity, hydrolyzing N-glycosyl compounds"/>
    <property type="evidence" value="ECO:0007669"/>
    <property type="project" value="InterPro"/>
</dbReference>
<protein>
    <recommendedName>
        <fullName evidence="9">Inosine/uridine-preferring nucleoside hydrolase domain-containing protein</fullName>
    </recommendedName>
</protein>
<keyword evidence="8" id="KW-0472">Membrane</keyword>
<evidence type="ECO:0000256" key="7">
    <source>
        <dbReference type="PIRSR" id="PIRSR602403-1"/>
    </source>
</evidence>
<dbReference type="InterPro" id="IPR036452">
    <property type="entry name" value="Ribo_hydro-like"/>
</dbReference>
<dbReference type="InterPro" id="IPR001128">
    <property type="entry name" value="Cyt_P450"/>
</dbReference>
<name>A0AAI9YBT5_9PEZI</name>
<keyword evidence="8" id="KW-1133">Transmembrane helix</keyword>
<comment type="caution">
    <text evidence="10">The sequence shown here is derived from an EMBL/GenBank/DDBJ whole genome shotgun (WGS) entry which is preliminary data.</text>
</comment>
<dbReference type="Proteomes" id="UP001239213">
    <property type="component" value="Unassembled WGS sequence"/>
</dbReference>
<sequence>MFTLVLGEACLSGAGRDALAKSACSVLILSTPFLLTYLLTSIRFLWQNQRYEKLGNRRLVIPPYFVPGLGHAYAILFNAEKFLRPLQSRLHDTVISLSVPASSLCYVLPGEGVRSLFKGPRDLVPVPGIFDALTVFFGLEAVDYHVFDHDHISAFETRDEAGLTTSHPDASRRIMEHQRKDFITFLNGENLRLVMDRFSSNFSQRLCPKNASVPNQDPVAIPDLYKFVRDTIFRAEVEALYGKHIFRLCPSFCEDFWAFYDAFPIVSRGSPRWMYPSQYRRRDRVIRSLSKWRDWCNSNSNNDDAEPGDAESDPIWGTRYVRNMVRRYEDLGFSDAGTSSVILGFLFVTTANTIPAACWMMLHALLDATLTSRLRHELDIRNDSKTASLDCTALSSAPLLNSVYRETLRLHVAGAIGRKSVGAGLRLHGDSFSTLPSGTTALSASWLGGLDGAIWNTGRTINGVKEHSLDSFWPERFLEYPDDPTSGPLRKSNLMMHNYTVSEKYVRDDSKAKLSNPSALRGHFFPFGGGAWRCPGETLAKNTILVSVFLILRDFDVEILDPADAAKARSHHRAMPFGSHAFDREVPTVSEWQASPAMVSAFIARVAAAALAILPALAARKNIIIDTDIFSDCDDTGALLLAATSPDVNLLGVNVNYPSTYSVTATSAILAHYGLGDVPIGARRPMTDEPFFDTFAYDLGEYASKISYHYSGGSLPFGQAENASDAVTLYRKILAGADEPVIIVSIGFFENLSALLNSTADAVSNLTGPALIASKVSELVVMGGEYPSGREFNFFGDNPSHTAHVVNNWKGRVVFCGTEVGSIVLSGAKLLAEGPVSDPVRQAYIYYNFYRPRQSWDPLTVLYAMQGLGDIFEYGNKYGRNFVHANGSNEWVYDRNVTNQHWLNLKLDNTTAAAALDKLYLEGAWSVVNGISA</sequence>
<keyword evidence="7" id="KW-0349">Heme</keyword>
<dbReference type="GO" id="GO:0004497">
    <property type="term" value="F:monooxygenase activity"/>
    <property type="evidence" value="ECO:0007669"/>
    <property type="project" value="UniProtKB-KW"/>
</dbReference>
<dbReference type="InterPro" id="IPR036396">
    <property type="entry name" value="Cyt_P450_sf"/>
</dbReference>
<dbReference type="PANTHER" id="PTHR43264:SF1">
    <property type="entry name" value="INOSINE_URIDINE-PREFERRING NUCLEOSIDE HYDROLASE DOMAIN-CONTAINING PROTEIN"/>
    <property type="match status" value="1"/>
</dbReference>
<evidence type="ECO:0000256" key="6">
    <source>
        <dbReference type="ARBA" id="ARBA00023033"/>
    </source>
</evidence>
<organism evidence="10 11">
    <name type="scientific">Colletotrichum cuscutae</name>
    <dbReference type="NCBI Taxonomy" id="1209917"/>
    <lineage>
        <taxon>Eukaryota</taxon>
        <taxon>Fungi</taxon>
        <taxon>Dikarya</taxon>
        <taxon>Ascomycota</taxon>
        <taxon>Pezizomycotina</taxon>
        <taxon>Sordariomycetes</taxon>
        <taxon>Hypocreomycetidae</taxon>
        <taxon>Glomerellales</taxon>
        <taxon>Glomerellaceae</taxon>
        <taxon>Colletotrichum</taxon>
        <taxon>Colletotrichum acutatum species complex</taxon>
    </lineage>
</organism>
<keyword evidence="6" id="KW-0560">Oxidoreductase</keyword>
<feature type="binding site" description="axial binding residue" evidence="7">
    <location>
        <position position="534"/>
    </location>
    <ligand>
        <name>heme</name>
        <dbReference type="ChEBI" id="CHEBI:30413"/>
    </ligand>
    <ligandPart>
        <name>Fe</name>
        <dbReference type="ChEBI" id="CHEBI:18248"/>
    </ligandPart>
</feature>
<evidence type="ECO:0000256" key="4">
    <source>
        <dbReference type="ARBA" id="ARBA00022723"/>
    </source>
</evidence>
<dbReference type="Pfam" id="PF01156">
    <property type="entry name" value="IU_nuc_hydro"/>
    <property type="match status" value="1"/>
</dbReference>
<dbReference type="GO" id="GO:0005506">
    <property type="term" value="F:iron ion binding"/>
    <property type="evidence" value="ECO:0007669"/>
    <property type="project" value="InterPro"/>
</dbReference>
<keyword evidence="4 7" id="KW-0479">Metal-binding</keyword>
<dbReference type="AlphaFoldDB" id="A0AAI9YBT5"/>
<evidence type="ECO:0000313" key="11">
    <source>
        <dbReference type="Proteomes" id="UP001239213"/>
    </source>
</evidence>
<dbReference type="Pfam" id="PF00067">
    <property type="entry name" value="p450"/>
    <property type="match status" value="1"/>
</dbReference>
<evidence type="ECO:0000256" key="5">
    <source>
        <dbReference type="ARBA" id="ARBA00023004"/>
    </source>
</evidence>
<proteinExistence type="inferred from homology"/>